<organism evidence="1 2">
    <name type="scientific">Andreprevotia lacus DSM 23236</name>
    <dbReference type="NCBI Taxonomy" id="1121001"/>
    <lineage>
        <taxon>Bacteria</taxon>
        <taxon>Pseudomonadati</taxon>
        <taxon>Pseudomonadota</taxon>
        <taxon>Betaproteobacteria</taxon>
        <taxon>Neisseriales</taxon>
        <taxon>Chitinibacteraceae</taxon>
        <taxon>Andreprevotia</taxon>
    </lineage>
</organism>
<evidence type="ECO:0000313" key="2">
    <source>
        <dbReference type="Proteomes" id="UP000192761"/>
    </source>
</evidence>
<keyword evidence="2" id="KW-1185">Reference proteome</keyword>
<sequence length="237" mass="26610">MNLMVILDHGLSDDELLRLDALLNRDISAPPRLAISDLPSPHKQEATAEITSTTWTFAVGGNRNEGLLILQGADEAHPNLELDASTAGWPTLYSLHANRGALMIGTPVRLQWAAERPAVHRQLRQWLLQLAPLARSTTAIYLGDNATRASGATEMIWEGESYQTVCQYLSEYCGPPWITFSNLSRIITEVQRRAEIEALPSQGRARALEYESRWRTNYPPEMEFSSCEGYFVERLIQ</sequence>
<reference evidence="1 2" key="1">
    <citation type="submission" date="2017-04" db="EMBL/GenBank/DDBJ databases">
        <authorList>
            <person name="Afonso C.L."/>
            <person name="Miller P.J."/>
            <person name="Scott M.A."/>
            <person name="Spackman E."/>
            <person name="Goraichik I."/>
            <person name="Dimitrov K.M."/>
            <person name="Suarez D.L."/>
            <person name="Swayne D.E."/>
        </authorList>
    </citation>
    <scope>NUCLEOTIDE SEQUENCE [LARGE SCALE GENOMIC DNA]</scope>
    <source>
        <strain evidence="1 2">DSM 23236</strain>
    </source>
</reference>
<dbReference type="STRING" id="1121001.SAMN02745857_03189"/>
<dbReference type="EMBL" id="FWXD01000021">
    <property type="protein sequence ID" value="SMC28278.1"/>
    <property type="molecule type" value="Genomic_DNA"/>
</dbReference>
<dbReference type="Proteomes" id="UP000192761">
    <property type="component" value="Unassembled WGS sequence"/>
</dbReference>
<evidence type="ECO:0000313" key="1">
    <source>
        <dbReference type="EMBL" id="SMC28278.1"/>
    </source>
</evidence>
<accession>A0A1W1XXP0</accession>
<proteinExistence type="predicted"/>
<protein>
    <submittedName>
        <fullName evidence="1">Uncharacterized protein</fullName>
    </submittedName>
</protein>
<gene>
    <name evidence="1" type="ORF">SAMN02745857_03189</name>
</gene>
<name>A0A1W1XXP0_9NEIS</name>
<dbReference type="AlphaFoldDB" id="A0A1W1XXP0"/>